<evidence type="ECO:0000256" key="6">
    <source>
        <dbReference type="ARBA" id="ARBA00009320"/>
    </source>
</evidence>
<dbReference type="SUPFAM" id="SSF56752">
    <property type="entry name" value="D-aminoacid aminotransferase-like PLP-dependent enzymes"/>
    <property type="match status" value="1"/>
</dbReference>
<dbReference type="InterPro" id="IPR043131">
    <property type="entry name" value="BCAT-like_N"/>
</dbReference>
<keyword evidence="7 18" id="KW-0032">Aminotransferase</keyword>
<keyword evidence="9 18" id="KW-0808">Transferase</keyword>
<dbReference type="NCBIfam" id="NF009897">
    <property type="entry name" value="PRK13357.1"/>
    <property type="match status" value="1"/>
</dbReference>
<dbReference type="EC" id="2.6.1.42" evidence="18"/>
<comment type="similarity">
    <text evidence="6 16">Belongs to the class-IV pyridoxal-phosphate-dependent aminotransferase family.</text>
</comment>
<comment type="catalytic activity">
    <reaction evidence="14 18">
        <text>L-leucine + 2-oxoglutarate = 4-methyl-2-oxopentanoate + L-glutamate</text>
        <dbReference type="Rhea" id="RHEA:18321"/>
        <dbReference type="ChEBI" id="CHEBI:16810"/>
        <dbReference type="ChEBI" id="CHEBI:17865"/>
        <dbReference type="ChEBI" id="CHEBI:29985"/>
        <dbReference type="ChEBI" id="CHEBI:57427"/>
        <dbReference type="EC" id="2.6.1.42"/>
    </reaction>
</comment>
<dbReference type="PANTHER" id="PTHR11825">
    <property type="entry name" value="SUBGROUP IIII AMINOTRANSFERASE"/>
    <property type="match status" value="1"/>
</dbReference>
<dbReference type="GO" id="GO:0008652">
    <property type="term" value="P:amino acid biosynthetic process"/>
    <property type="evidence" value="ECO:0007669"/>
    <property type="project" value="UniProtKB-KW"/>
</dbReference>
<evidence type="ECO:0000313" key="20">
    <source>
        <dbReference type="Proteomes" id="UP001366166"/>
    </source>
</evidence>
<evidence type="ECO:0000256" key="5">
    <source>
        <dbReference type="ARBA" id="ARBA00005072"/>
    </source>
</evidence>
<dbReference type="EMBL" id="AP028679">
    <property type="protein sequence ID" value="BEQ16814.1"/>
    <property type="molecule type" value="Genomic_DNA"/>
</dbReference>
<dbReference type="Gene3D" id="3.20.10.10">
    <property type="entry name" value="D-amino Acid Aminotransferase, subunit A, domain 2"/>
    <property type="match status" value="1"/>
</dbReference>
<dbReference type="RefSeq" id="WP_338603196.1">
    <property type="nucleotide sequence ID" value="NZ_AP028679.1"/>
</dbReference>
<evidence type="ECO:0000256" key="16">
    <source>
        <dbReference type="RuleBase" id="RU004106"/>
    </source>
</evidence>
<evidence type="ECO:0000256" key="11">
    <source>
        <dbReference type="ARBA" id="ARBA00023304"/>
    </source>
</evidence>
<keyword evidence="20" id="KW-1185">Reference proteome</keyword>
<proteinExistence type="inferred from homology"/>
<comment type="pathway">
    <text evidence="3">Amino-acid biosynthesis; L-isoleucine biosynthesis; L-isoleucine from 2-oxobutanoate: step 4/4.</text>
</comment>
<keyword evidence="8 18" id="KW-0028">Amino-acid biosynthesis</keyword>
<comment type="catalytic activity">
    <reaction evidence="12 18">
        <text>L-valine + 2-oxoglutarate = 3-methyl-2-oxobutanoate + L-glutamate</text>
        <dbReference type="Rhea" id="RHEA:24813"/>
        <dbReference type="ChEBI" id="CHEBI:11851"/>
        <dbReference type="ChEBI" id="CHEBI:16810"/>
        <dbReference type="ChEBI" id="CHEBI:29985"/>
        <dbReference type="ChEBI" id="CHEBI:57762"/>
        <dbReference type="EC" id="2.6.1.42"/>
    </reaction>
</comment>
<organism evidence="19 20">
    <name type="scientific">Desulfoferula mesophila</name>
    <dbReference type="NCBI Taxonomy" id="3058419"/>
    <lineage>
        <taxon>Bacteria</taxon>
        <taxon>Pseudomonadati</taxon>
        <taxon>Thermodesulfobacteriota</taxon>
        <taxon>Desulfarculia</taxon>
        <taxon>Desulfarculales</taxon>
        <taxon>Desulfarculaceae</taxon>
        <taxon>Desulfoferula</taxon>
    </lineage>
</organism>
<evidence type="ECO:0000256" key="12">
    <source>
        <dbReference type="ARBA" id="ARBA00048212"/>
    </source>
</evidence>
<evidence type="ECO:0000256" key="3">
    <source>
        <dbReference type="ARBA" id="ARBA00004824"/>
    </source>
</evidence>
<dbReference type="PANTHER" id="PTHR11825:SF44">
    <property type="entry name" value="BRANCHED-CHAIN-AMINO-ACID AMINOTRANSFERASE"/>
    <property type="match status" value="1"/>
</dbReference>
<dbReference type="InterPro" id="IPR043132">
    <property type="entry name" value="BCAT-like_C"/>
</dbReference>
<dbReference type="Gene3D" id="3.30.470.10">
    <property type="match status" value="1"/>
</dbReference>
<dbReference type="Proteomes" id="UP001366166">
    <property type="component" value="Chromosome"/>
</dbReference>
<evidence type="ECO:0000256" key="18">
    <source>
        <dbReference type="RuleBase" id="RU004517"/>
    </source>
</evidence>
<dbReference type="InterPro" id="IPR001544">
    <property type="entry name" value="Aminotrans_IV"/>
</dbReference>
<name>A0AAU9EP64_9BACT</name>
<dbReference type="NCBIfam" id="TIGR01123">
    <property type="entry name" value="ilvE_II"/>
    <property type="match status" value="1"/>
</dbReference>
<dbReference type="AlphaFoldDB" id="A0AAU9EP64"/>
<dbReference type="InterPro" id="IPR036038">
    <property type="entry name" value="Aminotransferase-like"/>
</dbReference>
<evidence type="ECO:0000256" key="1">
    <source>
        <dbReference type="ARBA" id="ARBA00001933"/>
    </source>
</evidence>
<dbReference type="CDD" id="cd01557">
    <property type="entry name" value="BCAT_beta_family"/>
    <property type="match status" value="1"/>
</dbReference>
<reference evidence="20" key="1">
    <citation type="journal article" date="2023" name="Arch. Microbiol.">
        <title>Desulfoferula mesophilus gen. nov. sp. nov., a mesophilic sulfate-reducing bacterium isolated from a brackish lake sediment.</title>
        <authorList>
            <person name="Watanabe T."/>
            <person name="Yabe T."/>
            <person name="Tsuji J.M."/>
            <person name="Fukui M."/>
        </authorList>
    </citation>
    <scope>NUCLEOTIDE SEQUENCE [LARGE SCALE GENOMIC DNA]</scope>
    <source>
        <strain evidence="20">12FAK</strain>
    </source>
</reference>
<dbReference type="Pfam" id="PF01063">
    <property type="entry name" value="Aminotran_4"/>
    <property type="match status" value="1"/>
</dbReference>
<dbReference type="PIRSF" id="PIRSF006468">
    <property type="entry name" value="BCAT1"/>
    <property type="match status" value="1"/>
</dbReference>
<evidence type="ECO:0000256" key="14">
    <source>
        <dbReference type="ARBA" id="ARBA00049229"/>
    </source>
</evidence>
<keyword evidence="10 17" id="KW-0663">Pyridoxal phosphate</keyword>
<evidence type="ECO:0000256" key="17">
    <source>
        <dbReference type="RuleBase" id="RU004516"/>
    </source>
</evidence>
<evidence type="ECO:0000256" key="2">
    <source>
        <dbReference type="ARBA" id="ARBA00003109"/>
    </source>
</evidence>
<comment type="pathway">
    <text evidence="4">Amino-acid biosynthesis; L-valine biosynthesis; L-valine from pyruvate: step 4/4.</text>
</comment>
<evidence type="ECO:0000256" key="9">
    <source>
        <dbReference type="ARBA" id="ARBA00022679"/>
    </source>
</evidence>
<protein>
    <recommendedName>
        <fullName evidence="18">Branched-chain-amino-acid aminotransferase</fullName>
        <ecNumber evidence="18">2.6.1.42</ecNumber>
    </recommendedName>
</protein>
<gene>
    <name evidence="19" type="primary">ilvK</name>
    <name evidence="19" type="ORF">FAK_38800</name>
</gene>
<comment type="cofactor">
    <cofactor evidence="1 17">
        <name>pyridoxal 5'-phosphate</name>
        <dbReference type="ChEBI" id="CHEBI:597326"/>
    </cofactor>
</comment>
<dbReference type="InterPro" id="IPR033939">
    <property type="entry name" value="BCAT_family"/>
</dbReference>
<dbReference type="PROSITE" id="PS00770">
    <property type="entry name" value="AA_TRANSFER_CLASS_4"/>
    <property type="match status" value="1"/>
</dbReference>
<keyword evidence="11 18" id="KW-0100">Branched-chain amino acid biosynthesis</keyword>
<dbReference type="InterPro" id="IPR018300">
    <property type="entry name" value="Aminotrans_IV_CS"/>
</dbReference>
<evidence type="ECO:0000313" key="19">
    <source>
        <dbReference type="EMBL" id="BEQ16814.1"/>
    </source>
</evidence>
<comment type="catalytic activity">
    <reaction evidence="13 18">
        <text>L-isoleucine + 2-oxoglutarate = (S)-3-methyl-2-oxopentanoate + L-glutamate</text>
        <dbReference type="Rhea" id="RHEA:24801"/>
        <dbReference type="ChEBI" id="CHEBI:16810"/>
        <dbReference type="ChEBI" id="CHEBI:29985"/>
        <dbReference type="ChEBI" id="CHEBI:35146"/>
        <dbReference type="ChEBI" id="CHEBI:58045"/>
        <dbReference type="EC" id="2.6.1.42"/>
    </reaction>
</comment>
<comment type="pathway">
    <text evidence="5">Amino-acid biosynthesis; L-leucine biosynthesis; L-leucine from 3-methyl-2-oxobutanoate: step 4/4.</text>
</comment>
<evidence type="ECO:0000256" key="10">
    <source>
        <dbReference type="ARBA" id="ARBA00022898"/>
    </source>
</evidence>
<evidence type="ECO:0000256" key="8">
    <source>
        <dbReference type="ARBA" id="ARBA00022605"/>
    </source>
</evidence>
<accession>A0AAU9EP64</accession>
<comment type="function">
    <text evidence="2">Acts on leucine, isoleucine and valine.</text>
</comment>
<dbReference type="GO" id="GO:0004084">
    <property type="term" value="F:branched-chain-amino-acid transaminase activity"/>
    <property type="evidence" value="ECO:0007669"/>
    <property type="project" value="UniProtKB-EC"/>
</dbReference>
<dbReference type="KEGG" id="dmp:FAK_38800"/>
<evidence type="ECO:0000256" key="15">
    <source>
        <dbReference type="PIRSR" id="PIRSR006468-1"/>
    </source>
</evidence>
<dbReference type="GO" id="GO:0009082">
    <property type="term" value="P:branched-chain amino acid biosynthetic process"/>
    <property type="evidence" value="ECO:0007669"/>
    <property type="project" value="UniProtKB-KW"/>
</dbReference>
<evidence type="ECO:0000256" key="7">
    <source>
        <dbReference type="ARBA" id="ARBA00022576"/>
    </source>
</evidence>
<evidence type="ECO:0000256" key="13">
    <source>
        <dbReference type="ARBA" id="ARBA00048798"/>
    </source>
</evidence>
<dbReference type="InterPro" id="IPR005786">
    <property type="entry name" value="B_amino_transII"/>
</dbReference>
<sequence length="357" mass="39656">MECRKELLPADSCKPKPTDESKLGFGQIFCDHMFLMDYEKGKDWHDPRIVPYGPLALSPAALVLHYGQEVFEGLKAYRGVDGGIYMFRPQANLERMNRSNKRLCIPELPVQETLEHLFELVKTEHEWVPTLEGTSLYIRPTVIATEACLGVKVSSKYLYFVIMGPVGAYYPEGFNPVRIYVEENYVRASVGGVGEAKTMGNYAASLLAAEEAHAKGFTQVLWLDACDRKSIEEVGTMNMFFVIDGEVITSPLHGSILPGITRDSVLTMCRHWDLNVSERKLTIDEVLEAQAAGKLEEAFGTGTAAVISPVGSIHYRGTDYTVADGQTGPLSHKLYDELTGIQLGKRPDPFGWVVKVK</sequence>
<feature type="modified residue" description="N6-(pyridoxal phosphate)lysine" evidence="15">
    <location>
        <position position="197"/>
    </location>
</feature>
<evidence type="ECO:0000256" key="4">
    <source>
        <dbReference type="ARBA" id="ARBA00004931"/>
    </source>
</evidence>